<dbReference type="PROSITE" id="PS01244">
    <property type="entry name" value="ACONITASE_2"/>
    <property type="match status" value="1"/>
</dbReference>
<comment type="function">
    <text evidence="8">Catalyzes the isomerization between 2-isopropylmalate and 3-isopropylmalate, via the formation of 2-isopropylmaleate.</text>
</comment>
<dbReference type="InterPro" id="IPR006251">
    <property type="entry name" value="Homoacnase/IPMdehydase_lsu"/>
</dbReference>
<evidence type="ECO:0000256" key="7">
    <source>
        <dbReference type="ARBA" id="ARBA00023304"/>
    </source>
</evidence>
<reference evidence="10 11" key="1">
    <citation type="submission" date="2019-05" db="EMBL/GenBank/DDBJ databases">
        <authorList>
            <person name="Zhang J.-Y."/>
            <person name="Feg X."/>
            <person name="Du Z.-J."/>
        </authorList>
    </citation>
    <scope>NUCLEOTIDE SEQUENCE [LARGE SCALE GENOMIC DNA]</scope>
    <source>
        <strain evidence="10 11">RZ26</strain>
    </source>
</reference>
<comment type="catalytic activity">
    <reaction evidence="8">
        <text>(2R,3S)-3-isopropylmalate = (2S)-2-isopropylmalate</text>
        <dbReference type="Rhea" id="RHEA:32287"/>
        <dbReference type="ChEBI" id="CHEBI:1178"/>
        <dbReference type="ChEBI" id="CHEBI:35121"/>
        <dbReference type="EC" id="4.2.1.33"/>
    </reaction>
</comment>
<dbReference type="EMBL" id="VATY01000001">
    <property type="protein sequence ID" value="TMM58648.1"/>
    <property type="molecule type" value="Genomic_DNA"/>
</dbReference>
<dbReference type="AlphaFoldDB" id="A0A5S3PUR1"/>
<organism evidence="10 11">
    <name type="scientific">Maribacter algarum</name>
    <name type="common">ex Zhang et al. 2020</name>
    <dbReference type="NCBI Taxonomy" id="2578118"/>
    <lineage>
        <taxon>Bacteria</taxon>
        <taxon>Pseudomonadati</taxon>
        <taxon>Bacteroidota</taxon>
        <taxon>Flavobacteriia</taxon>
        <taxon>Flavobacteriales</taxon>
        <taxon>Flavobacteriaceae</taxon>
        <taxon>Maribacter</taxon>
    </lineage>
</organism>
<dbReference type="GO" id="GO:0046872">
    <property type="term" value="F:metal ion binding"/>
    <property type="evidence" value="ECO:0007669"/>
    <property type="project" value="UniProtKB-KW"/>
</dbReference>
<dbReference type="InterPro" id="IPR001030">
    <property type="entry name" value="Acoase/IPM_deHydtase_lsu_aba"/>
</dbReference>
<dbReference type="Gene3D" id="3.30.499.10">
    <property type="entry name" value="Aconitase, domain 3"/>
    <property type="match status" value="2"/>
</dbReference>
<comment type="pathway">
    <text evidence="8">Amino-acid biosynthesis; L-leucine biosynthesis; L-leucine from 3-methyl-2-oxobutanoate: step 2/4.</text>
</comment>
<dbReference type="GO" id="GO:0051539">
    <property type="term" value="F:4 iron, 4 sulfur cluster binding"/>
    <property type="evidence" value="ECO:0007669"/>
    <property type="project" value="UniProtKB-KW"/>
</dbReference>
<feature type="domain" description="Aconitase/3-isopropylmalate dehydratase large subunit alpha/beta/alpha" evidence="9">
    <location>
        <begin position="7"/>
        <end position="232"/>
    </location>
</feature>
<dbReference type="InterPro" id="IPR036008">
    <property type="entry name" value="Aconitase_4Fe-4S_dom"/>
</dbReference>
<evidence type="ECO:0000256" key="4">
    <source>
        <dbReference type="ARBA" id="ARBA00023004"/>
    </source>
</evidence>
<dbReference type="SUPFAM" id="SSF53732">
    <property type="entry name" value="Aconitase iron-sulfur domain"/>
    <property type="match status" value="1"/>
</dbReference>
<dbReference type="PRINTS" id="PR00415">
    <property type="entry name" value="ACONITASE"/>
</dbReference>
<dbReference type="InterPro" id="IPR015931">
    <property type="entry name" value="Acnase/IPM_dHydase_lsu_aba_1/3"/>
</dbReference>
<feature type="binding site" evidence="8">
    <location>
        <position position="290"/>
    </location>
    <ligand>
        <name>[4Fe-4S] cluster</name>
        <dbReference type="ChEBI" id="CHEBI:49883"/>
    </ligand>
</feature>
<accession>A0A5S3PUR1</accession>
<name>A0A5S3PUR1_9FLAO</name>
<comment type="caution">
    <text evidence="10">The sequence shown here is derived from an EMBL/GenBank/DDBJ whole genome shotgun (WGS) entry which is preliminary data.</text>
</comment>
<keyword evidence="6 8" id="KW-0456">Lyase</keyword>
<dbReference type="InterPro" id="IPR050067">
    <property type="entry name" value="IPM_dehydratase_rel_enz"/>
</dbReference>
<keyword evidence="7 8" id="KW-0100">Branched-chain amino acid biosynthesis</keyword>
<protein>
    <recommendedName>
        <fullName evidence="8">3-isopropylmalate dehydratase large subunit</fullName>
        <ecNumber evidence="8">4.2.1.33</ecNumber>
    </recommendedName>
    <alternativeName>
        <fullName evidence="8">Alpha-IPM isomerase</fullName>
        <shortName evidence="8">IPMI</shortName>
    </alternativeName>
    <alternativeName>
        <fullName evidence="8">Isopropylmalate isomerase</fullName>
    </alternativeName>
</protein>
<evidence type="ECO:0000256" key="6">
    <source>
        <dbReference type="ARBA" id="ARBA00023239"/>
    </source>
</evidence>
<feature type="domain" description="Aconitase/3-isopropylmalate dehydratase large subunit alpha/beta/alpha" evidence="9">
    <location>
        <begin position="238"/>
        <end position="401"/>
    </location>
</feature>
<proteinExistence type="inferred from homology"/>
<dbReference type="NCBIfam" id="TIGR02086">
    <property type="entry name" value="IPMI_arch"/>
    <property type="match status" value="1"/>
</dbReference>
<comment type="cofactor">
    <cofactor evidence="8">
        <name>[4Fe-4S] cluster</name>
        <dbReference type="ChEBI" id="CHEBI:49883"/>
    </cofactor>
    <text evidence="8">Binds 1 [4Fe-4S] cluster per subunit.</text>
</comment>
<dbReference type="EC" id="4.2.1.33" evidence="8"/>
<evidence type="ECO:0000256" key="2">
    <source>
        <dbReference type="ARBA" id="ARBA00022485"/>
    </source>
</evidence>
<feature type="binding site" evidence="8">
    <location>
        <position position="353"/>
    </location>
    <ligand>
        <name>[4Fe-4S] cluster</name>
        <dbReference type="ChEBI" id="CHEBI:49883"/>
    </ligand>
</feature>
<evidence type="ECO:0000313" key="11">
    <source>
        <dbReference type="Proteomes" id="UP000310314"/>
    </source>
</evidence>
<sequence length="411" mass="43680">MGQTISEKIISNHVGKKVYAGELVVSEVDGCMASDTTGPLTIKAFHEMGGKKVFNPDKCALIIDHAAPSPNERIANLHKMMRDFAKEQGMRLFEIGEGICHQVMVENAYVKPGDIFIGADSHTPTYGALNAFACGVGSTDLAATMMTGKIWLKVPQTIQINCSGKLQEGVTAKDLILFLVGKVTVSGATYQAIEFTGEAFEGLSLASRMTIANMSSEMGAKTGIVHPKGLELNYDFEAITPDEDANYIKTFDFDVSGLEPQVSAPESPDNVHNISNYEGTKINYAFIGTCCNGRLEDLDIAAEILKGKKIHPDVRMVIAPASQSVLLDAISNGTMTTLIEAGASLITSGCGPCVGTHQGVPADGEVVISAANRNFRGRMGNPNSNIYLGAPSTVAASALEGQIVNPKKYLV</sequence>
<keyword evidence="3 8" id="KW-0479">Metal-binding</keyword>
<evidence type="ECO:0000256" key="5">
    <source>
        <dbReference type="ARBA" id="ARBA00023014"/>
    </source>
</evidence>
<dbReference type="InterPro" id="IPR033941">
    <property type="entry name" value="IPMI_cat"/>
</dbReference>
<evidence type="ECO:0000259" key="9">
    <source>
        <dbReference type="Pfam" id="PF00330"/>
    </source>
</evidence>
<dbReference type="RefSeq" id="WP_138656580.1">
    <property type="nucleotide sequence ID" value="NZ_VATY01000001.1"/>
</dbReference>
<dbReference type="GO" id="GO:0003861">
    <property type="term" value="F:3-isopropylmalate dehydratase activity"/>
    <property type="evidence" value="ECO:0007669"/>
    <property type="project" value="UniProtKB-UniRule"/>
</dbReference>
<gene>
    <name evidence="8" type="primary">leuC</name>
    <name evidence="10" type="ORF">FEE95_04240</name>
</gene>
<comment type="subunit">
    <text evidence="8">Heterodimer of LeuC and LeuD.</text>
</comment>
<dbReference type="UniPathway" id="UPA00048">
    <property type="reaction ID" value="UER00071"/>
</dbReference>
<dbReference type="CDD" id="cd01583">
    <property type="entry name" value="IPMI"/>
    <property type="match status" value="1"/>
</dbReference>
<dbReference type="OrthoDB" id="9764318at2"/>
<keyword evidence="4 8" id="KW-0408">Iron</keyword>
<dbReference type="GO" id="GO:0009098">
    <property type="term" value="P:L-leucine biosynthetic process"/>
    <property type="evidence" value="ECO:0007669"/>
    <property type="project" value="UniProtKB-UniRule"/>
</dbReference>
<evidence type="ECO:0000256" key="3">
    <source>
        <dbReference type="ARBA" id="ARBA00022723"/>
    </source>
</evidence>
<dbReference type="Pfam" id="PF00330">
    <property type="entry name" value="Aconitase"/>
    <property type="match status" value="2"/>
</dbReference>
<keyword evidence="11" id="KW-1185">Reference proteome</keyword>
<keyword evidence="1 8" id="KW-0432">Leucine biosynthesis</keyword>
<feature type="binding site" evidence="8">
    <location>
        <position position="350"/>
    </location>
    <ligand>
        <name>[4Fe-4S] cluster</name>
        <dbReference type="ChEBI" id="CHEBI:49883"/>
    </ligand>
</feature>
<keyword evidence="2 8" id="KW-0004">4Fe-4S</keyword>
<evidence type="ECO:0000256" key="8">
    <source>
        <dbReference type="HAMAP-Rule" id="MF_01027"/>
    </source>
</evidence>
<evidence type="ECO:0000256" key="1">
    <source>
        <dbReference type="ARBA" id="ARBA00022430"/>
    </source>
</evidence>
<keyword evidence="5 8" id="KW-0411">Iron-sulfur</keyword>
<dbReference type="InterPro" id="IPR011826">
    <property type="entry name" value="HAcnase/IPMdehydase_lsu_prok"/>
</dbReference>
<comment type="similarity">
    <text evidence="8">Belongs to the aconitase/IPM isomerase family. LeuC type 2 subfamily.</text>
</comment>
<dbReference type="NCBIfam" id="NF001614">
    <property type="entry name" value="PRK00402.1"/>
    <property type="match status" value="1"/>
</dbReference>
<dbReference type="NCBIfam" id="TIGR01343">
    <property type="entry name" value="hacA_fam"/>
    <property type="match status" value="1"/>
</dbReference>
<dbReference type="InterPro" id="IPR018136">
    <property type="entry name" value="Aconitase_4Fe-4S_BS"/>
</dbReference>
<dbReference type="Proteomes" id="UP000310314">
    <property type="component" value="Unassembled WGS sequence"/>
</dbReference>
<dbReference type="PANTHER" id="PTHR43822:SF2">
    <property type="entry name" value="HOMOACONITASE, MITOCHONDRIAL"/>
    <property type="match status" value="1"/>
</dbReference>
<dbReference type="HAMAP" id="MF_01027">
    <property type="entry name" value="LeuC_type2"/>
    <property type="match status" value="1"/>
</dbReference>
<dbReference type="PANTHER" id="PTHR43822">
    <property type="entry name" value="HOMOACONITASE, MITOCHONDRIAL-RELATED"/>
    <property type="match status" value="1"/>
</dbReference>
<evidence type="ECO:0000313" key="10">
    <source>
        <dbReference type="EMBL" id="TMM58648.1"/>
    </source>
</evidence>
<keyword evidence="8" id="KW-0028">Amino-acid biosynthesis</keyword>